<accession>A0A857MTR2</accession>
<evidence type="ECO:0000259" key="1">
    <source>
        <dbReference type="Pfam" id="PF00561"/>
    </source>
</evidence>
<evidence type="ECO:0000313" key="3">
    <source>
        <dbReference type="Proteomes" id="UP001059824"/>
    </source>
</evidence>
<organism evidence="2 3">
    <name type="scientific">Candidatus Mycosynbacter amalyticus</name>
    <dbReference type="NCBI Taxonomy" id="2665156"/>
    <lineage>
        <taxon>Bacteria</taxon>
        <taxon>Candidatus Saccharimonadota</taxon>
        <taxon>Candidatus Saccharimonadota incertae sedis</taxon>
        <taxon>Candidatus Mycosynbacter</taxon>
    </lineage>
</organism>
<reference evidence="2" key="1">
    <citation type="journal article" date="2021" name="Nat. Microbiol.">
        <title>Cocultivation of an ultrasmall environmental parasitic bacterium with lytic ability against bacteria associated with wastewater foams.</title>
        <authorList>
            <person name="Batinovic S."/>
            <person name="Rose J.J.A."/>
            <person name="Ratcliffe J."/>
            <person name="Seviour R.J."/>
            <person name="Petrovski S."/>
        </authorList>
    </citation>
    <scope>NUCLEOTIDE SEQUENCE</scope>
    <source>
        <strain evidence="2">JR1</strain>
    </source>
</reference>
<name>A0A857MTR2_9BACT</name>
<dbReference type="Pfam" id="PF00561">
    <property type="entry name" value="Abhydrolase_1"/>
    <property type="match status" value="1"/>
</dbReference>
<keyword evidence="3" id="KW-1185">Reference proteome</keyword>
<dbReference type="SUPFAM" id="SSF53474">
    <property type="entry name" value="alpha/beta-Hydrolases"/>
    <property type="match status" value="1"/>
</dbReference>
<dbReference type="Gene3D" id="3.40.50.1820">
    <property type="entry name" value="alpha/beta hydrolase"/>
    <property type="match status" value="1"/>
</dbReference>
<gene>
    <name evidence="2" type="ORF">GII36_03005</name>
</gene>
<dbReference type="AlphaFoldDB" id="A0A857MTR2"/>
<dbReference type="InterPro" id="IPR050266">
    <property type="entry name" value="AB_hydrolase_sf"/>
</dbReference>
<dbReference type="GO" id="GO:0016020">
    <property type="term" value="C:membrane"/>
    <property type="evidence" value="ECO:0007669"/>
    <property type="project" value="TreeGrafter"/>
</dbReference>
<dbReference type="InterPro" id="IPR000073">
    <property type="entry name" value="AB_hydrolase_1"/>
</dbReference>
<feature type="domain" description="AB hydrolase-1" evidence="1">
    <location>
        <begin position="31"/>
        <end position="250"/>
    </location>
</feature>
<dbReference type="RefSeq" id="WP_260762292.1">
    <property type="nucleotide sequence ID" value="NZ_CP045921.1"/>
</dbReference>
<evidence type="ECO:0000313" key="2">
    <source>
        <dbReference type="EMBL" id="QHN42807.1"/>
    </source>
</evidence>
<dbReference type="Proteomes" id="UP001059824">
    <property type="component" value="Chromosome"/>
</dbReference>
<dbReference type="PRINTS" id="PR00111">
    <property type="entry name" value="ABHYDROLASE"/>
</dbReference>
<dbReference type="EMBL" id="CP045921">
    <property type="protein sequence ID" value="QHN42807.1"/>
    <property type="molecule type" value="Genomic_DNA"/>
</dbReference>
<dbReference type="KEGG" id="mama:GII36_03005"/>
<proteinExistence type="predicted"/>
<dbReference type="InterPro" id="IPR029058">
    <property type="entry name" value="AB_hydrolase_fold"/>
</dbReference>
<protein>
    <submittedName>
        <fullName evidence="2">Alpha/beta fold hydrolase</fullName>
    </submittedName>
</protein>
<sequence length="277" mass="31583">MLRDKLVHKVLRIPHALHVGVDRTGADIEAPTIVLIHGLARTHKVWNLALKDLPSSSRVIAVDLLGFGESPKPDWRSYNAEEQAISLHTTLRKCGVTGDIIIVGHSLGALVAIEYAKKYPARLKSLILCSTPLYKSEPRYVFNKFKLPDGETFYKSMLRNFREKPDFTKKLNYYARRAKFIDEDFVVDDKNMRSVVRSIEMAIENQSAFEWLIETKVPTSLVYGRLDPYVIKKYYKTLAKHNPNVAVYPIVAAHEINRSKPYADAVRSLLFAQNPEV</sequence>
<dbReference type="GO" id="GO:0016787">
    <property type="term" value="F:hydrolase activity"/>
    <property type="evidence" value="ECO:0007669"/>
    <property type="project" value="UniProtKB-KW"/>
</dbReference>
<keyword evidence="2" id="KW-0378">Hydrolase</keyword>
<dbReference type="PANTHER" id="PTHR43798">
    <property type="entry name" value="MONOACYLGLYCEROL LIPASE"/>
    <property type="match status" value="1"/>
</dbReference>
<dbReference type="PANTHER" id="PTHR43798:SF33">
    <property type="entry name" value="HYDROLASE, PUTATIVE (AFU_ORTHOLOGUE AFUA_2G14860)-RELATED"/>
    <property type="match status" value="1"/>
</dbReference>